<comment type="caution">
    <text evidence="3">The sequence shown here is derived from an EMBL/GenBank/DDBJ whole genome shotgun (WGS) entry which is preliminary data.</text>
</comment>
<sequence length="152" mass="15711">MNQRQQGFTLIELMIVVAIIGILAAIAIPAYENYVAKAQFTEAISLISGEKIPVTNYYTENDACPTNGEAGIPPALSIIGKYVAEVTVPAVTASSLGGCEITATFKGAGVNSGLASNSVTFTMHTAPGAPIQWTCSSANISQALMPSICKGI</sequence>
<dbReference type="AlphaFoldDB" id="T1BWP0"/>
<gene>
    <name evidence="3" type="ORF">B1B_02743</name>
</gene>
<feature type="transmembrane region" description="Helical" evidence="2">
    <location>
        <begin position="7"/>
        <end position="31"/>
    </location>
</feature>
<evidence type="ECO:0000256" key="2">
    <source>
        <dbReference type="SAM" id="Phobius"/>
    </source>
</evidence>
<dbReference type="PROSITE" id="PS00409">
    <property type="entry name" value="PROKAR_NTER_METHYL"/>
    <property type="match status" value="1"/>
</dbReference>
<dbReference type="InterPro" id="IPR012902">
    <property type="entry name" value="N_methyl_site"/>
</dbReference>
<dbReference type="PANTHER" id="PTHR30093">
    <property type="entry name" value="GENERAL SECRETION PATHWAY PROTEIN G"/>
    <property type="match status" value="1"/>
</dbReference>
<dbReference type="GO" id="GO:0044096">
    <property type="term" value="C:type IV pilus"/>
    <property type="evidence" value="ECO:0007669"/>
    <property type="project" value="TreeGrafter"/>
</dbReference>
<dbReference type="PANTHER" id="PTHR30093:SF34">
    <property type="entry name" value="PREPILIN PEPTIDASE-DEPENDENT PROTEIN D"/>
    <property type="match status" value="1"/>
</dbReference>
<keyword evidence="2" id="KW-0472">Membrane</keyword>
<organism evidence="3">
    <name type="scientific">mine drainage metagenome</name>
    <dbReference type="NCBI Taxonomy" id="410659"/>
    <lineage>
        <taxon>unclassified sequences</taxon>
        <taxon>metagenomes</taxon>
        <taxon>ecological metagenomes</taxon>
    </lineage>
</organism>
<dbReference type="Pfam" id="PF00114">
    <property type="entry name" value="Pilin"/>
    <property type="match status" value="1"/>
</dbReference>
<name>T1BWP0_9ZZZZ</name>
<keyword evidence="2" id="KW-1133">Transmembrane helix</keyword>
<reference evidence="3" key="2">
    <citation type="journal article" date="2014" name="ISME J.">
        <title>Microbial stratification in low pH oxic and suboxic macroscopic growths along an acid mine drainage.</title>
        <authorList>
            <person name="Mendez-Garcia C."/>
            <person name="Mesa V."/>
            <person name="Sprenger R.R."/>
            <person name="Richter M."/>
            <person name="Diez M.S."/>
            <person name="Solano J."/>
            <person name="Bargiela R."/>
            <person name="Golyshina O.V."/>
            <person name="Manteca A."/>
            <person name="Ramos J.L."/>
            <person name="Gallego J.R."/>
            <person name="Llorente I."/>
            <person name="Martins Dos Santos V.A."/>
            <person name="Jensen O.N."/>
            <person name="Pelaez A.I."/>
            <person name="Sanchez J."/>
            <person name="Ferrer M."/>
        </authorList>
    </citation>
    <scope>NUCLEOTIDE SEQUENCE</scope>
</reference>
<dbReference type="GO" id="GO:0043107">
    <property type="term" value="P:type IV pilus-dependent motility"/>
    <property type="evidence" value="ECO:0007669"/>
    <property type="project" value="TreeGrafter"/>
</dbReference>
<dbReference type="EMBL" id="AUZY01001648">
    <property type="protein sequence ID" value="EQD74312.1"/>
    <property type="molecule type" value="Genomic_DNA"/>
</dbReference>
<dbReference type="SUPFAM" id="SSF54523">
    <property type="entry name" value="Pili subunits"/>
    <property type="match status" value="1"/>
</dbReference>
<evidence type="ECO:0000256" key="1">
    <source>
        <dbReference type="ARBA" id="ARBA00022481"/>
    </source>
</evidence>
<dbReference type="NCBIfam" id="TIGR02532">
    <property type="entry name" value="IV_pilin_GFxxxE"/>
    <property type="match status" value="1"/>
</dbReference>
<evidence type="ECO:0000313" key="3">
    <source>
        <dbReference type="EMBL" id="EQD74312.1"/>
    </source>
</evidence>
<dbReference type="InterPro" id="IPR001082">
    <property type="entry name" value="Pilin"/>
</dbReference>
<reference evidence="3" key="1">
    <citation type="submission" date="2013-08" db="EMBL/GenBank/DDBJ databases">
        <authorList>
            <person name="Mendez C."/>
            <person name="Richter M."/>
            <person name="Ferrer M."/>
            <person name="Sanchez J."/>
        </authorList>
    </citation>
    <scope>NUCLEOTIDE SEQUENCE</scope>
</reference>
<dbReference type="Gene3D" id="3.30.700.10">
    <property type="entry name" value="Glycoprotein, Type 4 Pilin"/>
    <property type="match status" value="1"/>
</dbReference>
<protein>
    <submittedName>
        <fullName evidence="3">Fimbrial protein pilin</fullName>
    </submittedName>
</protein>
<dbReference type="Pfam" id="PF07963">
    <property type="entry name" value="N_methyl"/>
    <property type="match status" value="1"/>
</dbReference>
<keyword evidence="1" id="KW-0488">Methylation</keyword>
<dbReference type="GO" id="GO:0007155">
    <property type="term" value="P:cell adhesion"/>
    <property type="evidence" value="ECO:0007669"/>
    <property type="project" value="InterPro"/>
</dbReference>
<proteinExistence type="predicted"/>
<dbReference type="InterPro" id="IPR045584">
    <property type="entry name" value="Pilin-like"/>
</dbReference>
<keyword evidence="2" id="KW-0812">Transmembrane</keyword>
<accession>T1BWP0</accession>